<accession>A0A919S749</accession>
<evidence type="ECO:0000313" key="2">
    <source>
        <dbReference type="Proteomes" id="UP000681340"/>
    </source>
</evidence>
<protein>
    <submittedName>
        <fullName evidence="1">Uncharacterized protein</fullName>
    </submittedName>
</protein>
<dbReference type="AlphaFoldDB" id="A0A919S749"/>
<organism evidence="1 2">
    <name type="scientific">Actinoplanes auranticolor</name>
    <dbReference type="NCBI Taxonomy" id="47988"/>
    <lineage>
        <taxon>Bacteria</taxon>
        <taxon>Bacillati</taxon>
        <taxon>Actinomycetota</taxon>
        <taxon>Actinomycetes</taxon>
        <taxon>Micromonosporales</taxon>
        <taxon>Micromonosporaceae</taxon>
        <taxon>Actinoplanes</taxon>
    </lineage>
</organism>
<dbReference type="EMBL" id="BOQL01000018">
    <property type="protein sequence ID" value="GIM66178.1"/>
    <property type="molecule type" value="Genomic_DNA"/>
</dbReference>
<evidence type="ECO:0000313" key="1">
    <source>
        <dbReference type="EMBL" id="GIM66178.1"/>
    </source>
</evidence>
<comment type="caution">
    <text evidence="1">The sequence shown here is derived from an EMBL/GenBank/DDBJ whole genome shotgun (WGS) entry which is preliminary data.</text>
</comment>
<gene>
    <name evidence="1" type="ORF">Aau02nite_22010</name>
</gene>
<dbReference type="Proteomes" id="UP000681340">
    <property type="component" value="Unassembled WGS sequence"/>
</dbReference>
<reference evidence="1" key="1">
    <citation type="submission" date="2021-03" db="EMBL/GenBank/DDBJ databases">
        <title>Whole genome shotgun sequence of Actinoplanes auranticolor NBRC 12245.</title>
        <authorList>
            <person name="Komaki H."/>
            <person name="Tamura T."/>
        </authorList>
    </citation>
    <scope>NUCLEOTIDE SEQUENCE</scope>
    <source>
        <strain evidence="1">NBRC 12245</strain>
    </source>
</reference>
<keyword evidence="2" id="KW-1185">Reference proteome</keyword>
<proteinExistence type="predicted"/>
<name>A0A919S749_9ACTN</name>
<sequence>MAVTAELFDLALREMRLGNLDRARASFRQAREQVVREGWGGLLPSICVVGAALVSAEGDHRQAAVLVGVAHTAFLKSGQAPDPGEVVEIARVSEAAVNALGAQQFAAESARGRRAGPSSIVFEI</sequence>